<dbReference type="AlphaFoldDB" id="A0A4Y2XBU5"/>
<proteinExistence type="predicted"/>
<evidence type="ECO:0000313" key="2">
    <source>
        <dbReference type="EMBL" id="GBO45637.1"/>
    </source>
</evidence>
<feature type="region of interest" description="Disordered" evidence="1">
    <location>
        <begin position="66"/>
        <end position="87"/>
    </location>
</feature>
<name>A0A4Y2XBU5_ARAVE</name>
<sequence>MINAPACQLYEREFESRLGGPVLFWEDAMNLDSSNLGGHLPQPFWYVSLKCTCKCPDGCDNCTPTPAYSQTTRTLPPSKKETQTGLC</sequence>
<evidence type="ECO:0000256" key="1">
    <source>
        <dbReference type="SAM" id="MobiDB-lite"/>
    </source>
</evidence>
<dbReference type="EMBL" id="BGPR01072809">
    <property type="protein sequence ID" value="GBO45637.1"/>
    <property type="molecule type" value="Genomic_DNA"/>
</dbReference>
<feature type="compositionally biased region" description="Basic and acidic residues" evidence="1">
    <location>
        <begin position="78"/>
        <end position="87"/>
    </location>
</feature>
<gene>
    <name evidence="2" type="ORF">AVEN_202514_1</name>
</gene>
<feature type="compositionally biased region" description="Polar residues" evidence="1">
    <location>
        <begin position="66"/>
        <end position="75"/>
    </location>
</feature>
<reference evidence="2 3" key="1">
    <citation type="journal article" date="2019" name="Sci. Rep.">
        <title>Orb-weaving spider Araneus ventricosus genome elucidates the spidroin gene catalogue.</title>
        <authorList>
            <person name="Kono N."/>
            <person name="Nakamura H."/>
            <person name="Ohtoshi R."/>
            <person name="Moran D.A.P."/>
            <person name="Shinohara A."/>
            <person name="Yoshida Y."/>
            <person name="Fujiwara M."/>
            <person name="Mori M."/>
            <person name="Tomita M."/>
            <person name="Arakawa K."/>
        </authorList>
    </citation>
    <scope>NUCLEOTIDE SEQUENCE [LARGE SCALE GENOMIC DNA]</scope>
</reference>
<protein>
    <submittedName>
        <fullName evidence="2">Uncharacterized protein</fullName>
    </submittedName>
</protein>
<comment type="caution">
    <text evidence="2">The sequence shown here is derived from an EMBL/GenBank/DDBJ whole genome shotgun (WGS) entry which is preliminary data.</text>
</comment>
<keyword evidence="3" id="KW-1185">Reference proteome</keyword>
<organism evidence="2 3">
    <name type="scientific">Araneus ventricosus</name>
    <name type="common">Orbweaver spider</name>
    <name type="synonym">Epeira ventricosa</name>
    <dbReference type="NCBI Taxonomy" id="182803"/>
    <lineage>
        <taxon>Eukaryota</taxon>
        <taxon>Metazoa</taxon>
        <taxon>Ecdysozoa</taxon>
        <taxon>Arthropoda</taxon>
        <taxon>Chelicerata</taxon>
        <taxon>Arachnida</taxon>
        <taxon>Araneae</taxon>
        <taxon>Araneomorphae</taxon>
        <taxon>Entelegynae</taxon>
        <taxon>Araneoidea</taxon>
        <taxon>Araneidae</taxon>
        <taxon>Araneus</taxon>
    </lineage>
</organism>
<accession>A0A4Y2XBU5</accession>
<evidence type="ECO:0000313" key="3">
    <source>
        <dbReference type="Proteomes" id="UP000499080"/>
    </source>
</evidence>
<dbReference type="Proteomes" id="UP000499080">
    <property type="component" value="Unassembled WGS sequence"/>
</dbReference>